<organism evidence="18 19">
    <name type="scientific">Crotalus adamanteus</name>
    <name type="common">Eastern diamondback rattlesnake</name>
    <dbReference type="NCBI Taxonomy" id="8729"/>
    <lineage>
        <taxon>Eukaryota</taxon>
        <taxon>Metazoa</taxon>
        <taxon>Chordata</taxon>
        <taxon>Craniata</taxon>
        <taxon>Vertebrata</taxon>
        <taxon>Euteleostomi</taxon>
        <taxon>Lepidosauria</taxon>
        <taxon>Squamata</taxon>
        <taxon>Bifurcata</taxon>
        <taxon>Unidentata</taxon>
        <taxon>Episquamata</taxon>
        <taxon>Toxicofera</taxon>
        <taxon>Serpentes</taxon>
        <taxon>Colubroidea</taxon>
        <taxon>Viperidae</taxon>
        <taxon>Crotalinae</taxon>
        <taxon>Crotalus</taxon>
    </lineage>
</organism>
<keyword evidence="8" id="KW-0809">Transit peptide</keyword>
<evidence type="ECO:0000256" key="11">
    <source>
        <dbReference type="ARBA" id="ARBA00023065"/>
    </source>
</evidence>
<evidence type="ECO:0000256" key="14">
    <source>
        <dbReference type="ARBA" id="ARBA00045532"/>
    </source>
</evidence>
<dbReference type="PANTHER" id="PTHR16821">
    <property type="entry name" value="FRATAXIN"/>
    <property type="match status" value="1"/>
</dbReference>
<keyword evidence="19" id="KW-1185">Reference proteome</keyword>
<gene>
    <name evidence="18" type="ORF">NXF25_006962</name>
</gene>
<keyword evidence="11" id="KW-0406">Ion transport</keyword>
<dbReference type="InterPro" id="IPR002908">
    <property type="entry name" value="Frataxin/CyaY"/>
</dbReference>
<dbReference type="InterPro" id="IPR020895">
    <property type="entry name" value="Frataxin_CS"/>
</dbReference>
<dbReference type="CDD" id="cd00503">
    <property type="entry name" value="Frataxin"/>
    <property type="match status" value="1"/>
</dbReference>
<evidence type="ECO:0000256" key="13">
    <source>
        <dbReference type="ARBA" id="ARBA00023133"/>
    </source>
</evidence>
<keyword evidence="12" id="KW-0496">Mitochondrion</keyword>
<proteinExistence type="inferred from homology"/>
<evidence type="ECO:0000256" key="15">
    <source>
        <dbReference type="ARBA" id="ARBA00046911"/>
    </source>
</evidence>
<evidence type="ECO:0000256" key="8">
    <source>
        <dbReference type="ARBA" id="ARBA00022946"/>
    </source>
</evidence>
<dbReference type="NCBIfam" id="TIGR03422">
    <property type="entry name" value="mito_frataxin"/>
    <property type="match status" value="1"/>
</dbReference>
<evidence type="ECO:0000256" key="5">
    <source>
        <dbReference type="ARBA" id="ARBA00022434"/>
    </source>
</evidence>
<comment type="subunit">
    <text evidence="15">Interacts with ACO1. Interacts with ISCU (cytoplasmic form).</text>
</comment>
<dbReference type="SUPFAM" id="SSF55387">
    <property type="entry name" value="Frataxin/Nqo15-like"/>
    <property type="match status" value="1"/>
</dbReference>
<evidence type="ECO:0000256" key="17">
    <source>
        <dbReference type="SAM" id="MobiDB-lite"/>
    </source>
</evidence>
<keyword evidence="9" id="KW-0560">Oxidoreductase</keyword>
<dbReference type="GO" id="GO:0006879">
    <property type="term" value="P:intracellular iron ion homeostasis"/>
    <property type="evidence" value="ECO:0007669"/>
    <property type="project" value="UniProtKB-KW"/>
</dbReference>
<evidence type="ECO:0000256" key="1">
    <source>
        <dbReference type="ARBA" id="ARBA00004173"/>
    </source>
</evidence>
<dbReference type="NCBIfam" id="TIGR03421">
    <property type="entry name" value="FeS_CyaY"/>
    <property type="match status" value="1"/>
</dbReference>
<dbReference type="Pfam" id="PF01491">
    <property type="entry name" value="Frataxin_Cyay"/>
    <property type="match status" value="1"/>
</dbReference>
<comment type="subcellular location">
    <subcellularLocation>
        <location evidence="1">Mitochondrion</location>
    </subcellularLocation>
</comment>
<dbReference type="PROSITE" id="PS01344">
    <property type="entry name" value="FRATAXIN_1"/>
    <property type="match status" value="1"/>
</dbReference>
<evidence type="ECO:0000256" key="2">
    <source>
        <dbReference type="ARBA" id="ARBA00008183"/>
    </source>
</evidence>
<evidence type="ECO:0000256" key="12">
    <source>
        <dbReference type="ARBA" id="ARBA00023128"/>
    </source>
</evidence>
<evidence type="ECO:0000256" key="4">
    <source>
        <dbReference type="ARBA" id="ARBA00014720"/>
    </source>
</evidence>
<dbReference type="GO" id="GO:0005739">
    <property type="term" value="C:mitochondrion"/>
    <property type="evidence" value="ECO:0007669"/>
    <property type="project" value="UniProtKB-SubCell"/>
</dbReference>
<dbReference type="PROSITE" id="PS50810">
    <property type="entry name" value="FRATAXIN_2"/>
    <property type="match status" value="1"/>
</dbReference>
<dbReference type="InterPro" id="IPR036524">
    <property type="entry name" value="Frataxin/CyaY_sf"/>
</dbReference>
<keyword evidence="6" id="KW-0813">Transport</keyword>
<evidence type="ECO:0000313" key="19">
    <source>
        <dbReference type="Proteomes" id="UP001474421"/>
    </source>
</evidence>
<dbReference type="Proteomes" id="UP001474421">
    <property type="component" value="Unassembled WGS sequence"/>
</dbReference>
<comment type="function">
    <text evidence="14">Modulates the RNA-binding activity of ACO1. May be involved in the cytoplasmic iron-sulfur protein biogenesis. May contribute to oxidative stress resistance and overall cell survival.</text>
</comment>
<evidence type="ECO:0000256" key="3">
    <source>
        <dbReference type="ARBA" id="ARBA00013107"/>
    </source>
</evidence>
<name>A0AAW1C1F3_CROAD</name>
<evidence type="ECO:0000256" key="6">
    <source>
        <dbReference type="ARBA" id="ARBA00022448"/>
    </source>
</evidence>
<dbReference type="GO" id="GO:0006826">
    <property type="term" value="P:iron ion transport"/>
    <property type="evidence" value="ECO:0007669"/>
    <property type="project" value="UniProtKB-KW"/>
</dbReference>
<evidence type="ECO:0000313" key="18">
    <source>
        <dbReference type="EMBL" id="KAK9408188.1"/>
    </source>
</evidence>
<comment type="caution">
    <text evidence="18">The sequence shown here is derived from an EMBL/GenBank/DDBJ whole genome shotgun (WGS) entry which is preliminary data.</text>
</comment>
<dbReference type="EMBL" id="JAOTOJ010000002">
    <property type="protein sequence ID" value="KAK9408188.1"/>
    <property type="molecule type" value="Genomic_DNA"/>
</dbReference>
<protein>
    <recommendedName>
        <fullName evidence="4">Frataxin, mitochondrial</fullName>
        <ecNumber evidence="3">1.16.3.1</ecNumber>
    </recommendedName>
</protein>
<dbReference type="InterPro" id="IPR017789">
    <property type="entry name" value="Frataxin"/>
</dbReference>
<sequence>MINAEAPADPSPGSFSGTARGQPRAFTSFRSRRSLWFAEGAAAARSRPLPPRWPGNMWSRGRACAFSAGLLLGARRLSNGGGRRKEAAAAASSFFLSQPDVHLHFLDHVLINRVKSIQLIFERRTGTLIDKSSLDETKYEKLAEETLESLTDFFEELADKPFTSKDYDVSFGNGVLTVKLSGNMGTYVINKQTPNKQIWLSSPISGPKRYDWTGKKWIYSHDVPFRRLPFGIPNPLRAPIVPPGTPNFSSGILLEGRRLAI</sequence>
<dbReference type="FunFam" id="3.30.920.10:FF:000002">
    <property type="entry name" value="Frataxin, mitochondrial"/>
    <property type="match status" value="1"/>
</dbReference>
<dbReference type="SMART" id="SM01219">
    <property type="entry name" value="Frataxin_Cyay"/>
    <property type="match status" value="1"/>
</dbReference>
<dbReference type="AlphaFoldDB" id="A0AAW1C1F3"/>
<comment type="similarity">
    <text evidence="2">Belongs to the frataxin family.</text>
</comment>
<keyword evidence="7" id="KW-0410">Iron transport</keyword>
<dbReference type="GO" id="GO:0006783">
    <property type="term" value="P:heme biosynthetic process"/>
    <property type="evidence" value="ECO:0007669"/>
    <property type="project" value="UniProtKB-KW"/>
</dbReference>
<dbReference type="GO" id="GO:0004322">
    <property type="term" value="F:ferroxidase activity"/>
    <property type="evidence" value="ECO:0007669"/>
    <property type="project" value="UniProtKB-EC"/>
</dbReference>
<feature type="region of interest" description="Disordered" evidence="17">
    <location>
        <begin position="1"/>
        <end position="22"/>
    </location>
</feature>
<dbReference type="GO" id="GO:0051537">
    <property type="term" value="F:2 iron, 2 sulfur cluster binding"/>
    <property type="evidence" value="ECO:0007669"/>
    <property type="project" value="TreeGrafter"/>
</dbReference>
<accession>A0AAW1C1F3</accession>
<keyword evidence="13" id="KW-0350">Heme biosynthesis</keyword>
<dbReference type="GO" id="GO:0016226">
    <property type="term" value="P:iron-sulfur cluster assembly"/>
    <property type="evidence" value="ECO:0007669"/>
    <property type="project" value="InterPro"/>
</dbReference>
<keyword evidence="5" id="KW-0409">Iron storage</keyword>
<evidence type="ECO:0000256" key="7">
    <source>
        <dbReference type="ARBA" id="ARBA00022496"/>
    </source>
</evidence>
<dbReference type="EC" id="1.16.3.1" evidence="3"/>
<evidence type="ECO:0000256" key="16">
    <source>
        <dbReference type="ARBA" id="ARBA00047990"/>
    </source>
</evidence>
<dbReference type="GO" id="GO:0008199">
    <property type="term" value="F:ferric iron binding"/>
    <property type="evidence" value="ECO:0007669"/>
    <property type="project" value="InterPro"/>
</dbReference>
<keyword evidence="10" id="KW-0408">Iron</keyword>
<dbReference type="Gene3D" id="3.30.920.10">
    <property type="entry name" value="Frataxin/CyaY"/>
    <property type="match status" value="1"/>
</dbReference>
<dbReference type="PANTHER" id="PTHR16821:SF2">
    <property type="entry name" value="FRATAXIN, MITOCHONDRIAL"/>
    <property type="match status" value="1"/>
</dbReference>
<dbReference type="GO" id="GO:0034986">
    <property type="term" value="F:iron chaperone activity"/>
    <property type="evidence" value="ECO:0007669"/>
    <property type="project" value="TreeGrafter"/>
</dbReference>
<dbReference type="GO" id="GO:0008198">
    <property type="term" value="F:ferrous iron binding"/>
    <property type="evidence" value="ECO:0007669"/>
    <property type="project" value="TreeGrafter"/>
</dbReference>
<evidence type="ECO:0000256" key="9">
    <source>
        <dbReference type="ARBA" id="ARBA00023002"/>
    </source>
</evidence>
<comment type="catalytic activity">
    <reaction evidence="16">
        <text>4 Fe(2+) + O2 + 4 H(+) = 4 Fe(3+) + 2 H2O</text>
        <dbReference type="Rhea" id="RHEA:11148"/>
        <dbReference type="ChEBI" id="CHEBI:15377"/>
        <dbReference type="ChEBI" id="CHEBI:15378"/>
        <dbReference type="ChEBI" id="CHEBI:15379"/>
        <dbReference type="ChEBI" id="CHEBI:29033"/>
        <dbReference type="ChEBI" id="CHEBI:29034"/>
        <dbReference type="EC" id="1.16.3.1"/>
    </reaction>
</comment>
<reference evidence="18 19" key="1">
    <citation type="journal article" date="2024" name="Proc. Natl. Acad. Sci. U.S.A.">
        <title>The genetic regulatory architecture and epigenomic basis for age-related changes in rattlesnake venom.</title>
        <authorList>
            <person name="Hogan M.P."/>
            <person name="Holding M.L."/>
            <person name="Nystrom G.S."/>
            <person name="Colston T.J."/>
            <person name="Bartlett D.A."/>
            <person name="Mason A.J."/>
            <person name="Ellsworth S.A."/>
            <person name="Rautsaw R.M."/>
            <person name="Lawrence K.C."/>
            <person name="Strickland J.L."/>
            <person name="He B."/>
            <person name="Fraser P."/>
            <person name="Margres M.J."/>
            <person name="Gilbert D.M."/>
            <person name="Gibbs H.L."/>
            <person name="Parkinson C.L."/>
            <person name="Rokyta D.R."/>
        </authorList>
    </citation>
    <scope>NUCLEOTIDE SEQUENCE [LARGE SCALE GENOMIC DNA]</scope>
    <source>
        <strain evidence="18">DRR0105</strain>
    </source>
</reference>
<dbReference type="PRINTS" id="PR00904">
    <property type="entry name" value="FRATAXIN"/>
</dbReference>
<evidence type="ECO:0000256" key="10">
    <source>
        <dbReference type="ARBA" id="ARBA00023004"/>
    </source>
</evidence>